<proteinExistence type="inferred from homology"/>
<dbReference type="InterPro" id="IPR018274">
    <property type="entry name" value="PEP_util_AS"/>
</dbReference>
<dbReference type="PROSITE" id="PS00742">
    <property type="entry name" value="PEP_ENZYMES_2"/>
    <property type="match status" value="1"/>
</dbReference>
<dbReference type="InterPro" id="IPR015813">
    <property type="entry name" value="Pyrv/PenolPyrv_kinase-like_dom"/>
</dbReference>
<evidence type="ECO:0000256" key="9">
    <source>
        <dbReference type="ARBA" id="ARBA00022490"/>
    </source>
</evidence>
<keyword evidence="15 17" id="KW-0460">Magnesium</keyword>
<dbReference type="InterPro" id="IPR023151">
    <property type="entry name" value="PEP_util_CS"/>
</dbReference>
<reference evidence="21 22" key="1">
    <citation type="submission" date="2021-03" db="EMBL/GenBank/DDBJ databases">
        <title>Genomic Encyclopedia of Type Strains, Phase IV (KMG-IV): sequencing the most valuable type-strain genomes for metagenomic binning, comparative biology and taxonomic classification.</title>
        <authorList>
            <person name="Goeker M."/>
        </authorList>
    </citation>
    <scope>NUCLEOTIDE SEQUENCE [LARGE SCALE GENOMIC DNA]</scope>
    <source>
        <strain evidence="21 22">DSM 24738</strain>
    </source>
</reference>
<evidence type="ECO:0000259" key="19">
    <source>
        <dbReference type="Pfam" id="PF02896"/>
    </source>
</evidence>
<dbReference type="RefSeq" id="WP_209812715.1">
    <property type="nucleotide sequence ID" value="NZ_JAGGKT010000026.1"/>
</dbReference>
<dbReference type="Pfam" id="PF00391">
    <property type="entry name" value="PEP-utilizers"/>
    <property type="match status" value="1"/>
</dbReference>
<dbReference type="Gene3D" id="3.20.20.60">
    <property type="entry name" value="Phosphoenolpyruvate-binding domains"/>
    <property type="match status" value="1"/>
</dbReference>
<dbReference type="InterPro" id="IPR006318">
    <property type="entry name" value="PTS_EI-like"/>
</dbReference>
<comment type="similarity">
    <text evidence="5 17">Belongs to the PEP-utilizing enzyme family.</text>
</comment>
<dbReference type="SUPFAM" id="SSF52009">
    <property type="entry name" value="Phosphohistidine domain"/>
    <property type="match status" value="1"/>
</dbReference>
<dbReference type="PANTHER" id="PTHR46244:SF3">
    <property type="entry name" value="PHOSPHOENOLPYRUVATE-PROTEIN PHOSPHOTRANSFERASE"/>
    <property type="match status" value="1"/>
</dbReference>
<evidence type="ECO:0000256" key="1">
    <source>
        <dbReference type="ARBA" id="ARBA00000683"/>
    </source>
</evidence>
<keyword evidence="8 17" id="KW-0813">Transport</keyword>
<dbReference type="SUPFAM" id="SSF47831">
    <property type="entry name" value="Enzyme I of the PEP:sugar phosphotransferase system HPr-binding (sub)domain"/>
    <property type="match status" value="1"/>
</dbReference>
<dbReference type="NCBIfam" id="TIGR01417">
    <property type="entry name" value="PTS_I_fam"/>
    <property type="match status" value="1"/>
</dbReference>
<dbReference type="PIRSF" id="PIRSF000732">
    <property type="entry name" value="PTS_enzyme_I"/>
    <property type="match status" value="1"/>
</dbReference>
<dbReference type="PANTHER" id="PTHR46244">
    <property type="entry name" value="PHOSPHOENOLPYRUVATE-PROTEIN PHOSPHOTRANSFERASE"/>
    <property type="match status" value="1"/>
</dbReference>
<feature type="domain" description="PEP-utilising enzyme C-terminal" evidence="19">
    <location>
        <begin position="253"/>
        <end position="542"/>
    </location>
</feature>
<comment type="subcellular location">
    <subcellularLocation>
        <location evidence="4 17">Cytoplasm</location>
    </subcellularLocation>
</comment>
<dbReference type="InterPro" id="IPR036637">
    <property type="entry name" value="Phosphohistidine_dom_sf"/>
</dbReference>
<dbReference type="PROSITE" id="PS00370">
    <property type="entry name" value="PEP_ENZYMES_PHOS_SITE"/>
    <property type="match status" value="1"/>
</dbReference>
<evidence type="ECO:0000256" key="14">
    <source>
        <dbReference type="ARBA" id="ARBA00022777"/>
    </source>
</evidence>
<evidence type="ECO:0000313" key="21">
    <source>
        <dbReference type="EMBL" id="MBP1934730.1"/>
    </source>
</evidence>
<gene>
    <name evidence="21" type="ORF">J2Z37_004750</name>
</gene>
<dbReference type="InterPro" id="IPR008279">
    <property type="entry name" value="PEP-util_enz_mobile_dom"/>
</dbReference>
<keyword evidence="12 17" id="KW-0598">Phosphotransferase system</keyword>
<organism evidence="21 22">
    <name type="scientific">Ammoniphilus resinae</name>
    <dbReference type="NCBI Taxonomy" id="861532"/>
    <lineage>
        <taxon>Bacteria</taxon>
        <taxon>Bacillati</taxon>
        <taxon>Bacillota</taxon>
        <taxon>Bacilli</taxon>
        <taxon>Bacillales</taxon>
        <taxon>Paenibacillaceae</taxon>
        <taxon>Aneurinibacillus group</taxon>
        <taxon>Ammoniphilus</taxon>
    </lineage>
</organism>
<feature type="domain" description="Phosphotransferase system enzyme I N-terminal" evidence="20">
    <location>
        <begin position="4"/>
        <end position="127"/>
    </location>
</feature>
<evidence type="ECO:0000256" key="17">
    <source>
        <dbReference type="PIRNR" id="PIRNR000732"/>
    </source>
</evidence>
<evidence type="ECO:0000259" key="20">
    <source>
        <dbReference type="Pfam" id="PF05524"/>
    </source>
</evidence>
<keyword evidence="11 17" id="KW-0808">Transferase</keyword>
<keyword evidence="14 17" id="KW-0418">Kinase</keyword>
<evidence type="ECO:0000256" key="10">
    <source>
        <dbReference type="ARBA" id="ARBA00022597"/>
    </source>
</evidence>
<evidence type="ECO:0000256" key="15">
    <source>
        <dbReference type="ARBA" id="ARBA00022842"/>
    </source>
</evidence>
<dbReference type="Pfam" id="PF02896">
    <property type="entry name" value="PEP-utilizers_C"/>
    <property type="match status" value="1"/>
</dbReference>
<keyword evidence="9 17" id="KW-0963">Cytoplasm</keyword>
<evidence type="ECO:0000256" key="2">
    <source>
        <dbReference type="ARBA" id="ARBA00001946"/>
    </source>
</evidence>
<evidence type="ECO:0000256" key="6">
    <source>
        <dbReference type="ARBA" id="ARBA00012232"/>
    </source>
</evidence>
<comment type="function">
    <text evidence="3 17">General (non sugar-specific) component of the phosphoenolpyruvate-dependent sugar phosphotransferase system (sugar PTS). This major carbohydrate active-transport system catalyzes the phosphorylation of incoming sugar substrates concomitantly with their translocation across the cell membrane. Enzyme I transfers the phosphoryl group from phosphoenolpyruvate (PEP) to the phosphoryl carrier protein (HPr).</text>
</comment>
<evidence type="ECO:0000256" key="7">
    <source>
        <dbReference type="ARBA" id="ARBA00016544"/>
    </source>
</evidence>
<dbReference type="InterPro" id="IPR036618">
    <property type="entry name" value="PtsI_HPr-bd_sf"/>
</dbReference>
<evidence type="ECO:0000256" key="4">
    <source>
        <dbReference type="ARBA" id="ARBA00004496"/>
    </source>
</evidence>
<evidence type="ECO:0000256" key="5">
    <source>
        <dbReference type="ARBA" id="ARBA00007837"/>
    </source>
</evidence>
<dbReference type="Proteomes" id="UP001519343">
    <property type="component" value="Unassembled WGS sequence"/>
</dbReference>
<evidence type="ECO:0000256" key="8">
    <source>
        <dbReference type="ARBA" id="ARBA00022448"/>
    </source>
</evidence>
<evidence type="ECO:0000256" key="12">
    <source>
        <dbReference type="ARBA" id="ARBA00022683"/>
    </source>
</evidence>
<dbReference type="InterPro" id="IPR000121">
    <property type="entry name" value="PEP_util_C"/>
</dbReference>
<keyword evidence="10 17" id="KW-0762">Sugar transport</keyword>
<evidence type="ECO:0000256" key="3">
    <source>
        <dbReference type="ARBA" id="ARBA00002728"/>
    </source>
</evidence>
<dbReference type="InterPro" id="IPR050499">
    <property type="entry name" value="PEP-utilizing_PTS_enzyme"/>
</dbReference>
<dbReference type="Pfam" id="PF05524">
    <property type="entry name" value="PEP-utilisers_N"/>
    <property type="match status" value="1"/>
</dbReference>
<sequence>MERTGIAAAPGIAIGRAIVKKEENMEIVRRSLEPNQISLEVERFKDCVQQAILELAELKEITEKKVGEEEAKIFEAQQLFLQDPEFVGAIENMIEAEHINAEAATQSVRDQFLAIFESMENEYMRERSADLRDVSQRILRHLLSITQNETAVVDGPQILVVHDLTPSDTAKLDLSITRGFATDIGGRTSHSAIMARTMGIPAVVGLSNVTEEVSDGDLIIVDGSTGNIHIRPEPVVLQEYEDKLRDFQLRQETLAKLIHQSTMTRDGRHVELAANIGNPSDAESAISHGAEAIGLFRTEFLYMGRDDFPSEEEQFASYKSVLETMGNKPVIIRTLDIGGDKELPYLNLPEELNPFLGYRAIRLCLDQTELFKTQLRALLRSSAYGNLRIMYPMIATLDELRKANQVLSEVKQELVDKNISFNHEVQVGIMIEVPAAALVADQLAKHVDFFSIGTNDLIQYTMAADRMNPQVSYLYDPFNPSLLRLIQMVIIAAHREGKWVGMCGEMAGEKLAIPILLGLGLDEFSMGASSILQARHLIKQLDSQKMAKIAEHVLTLSSGQEIKDYIQQEVMR</sequence>
<dbReference type="PRINTS" id="PR01736">
    <property type="entry name" value="PHPHTRNFRASE"/>
</dbReference>
<comment type="cofactor">
    <cofactor evidence="2 17">
        <name>Mg(2+)</name>
        <dbReference type="ChEBI" id="CHEBI:18420"/>
    </cofactor>
</comment>
<comment type="caution">
    <text evidence="21">The sequence shown here is derived from an EMBL/GenBank/DDBJ whole genome shotgun (WGS) entry which is preliminary data.</text>
</comment>
<dbReference type="EMBL" id="JAGGKT010000026">
    <property type="protein sequence ID" value="MBP1934730.1"/>
    <property type="molecule type" value="Genomic_DNA"/>
</dbReference>
<dbReference type="GO" id="GO:0008965">
    <property type="term" value="F:phosphoenolpyruvate-protein phosphotransferase activity"/>
    <property type="evidence" value="ECO:0007669"/>
    <property type="project" value="UniProtKB-EC"/>
</dbReference>
<evidence type="ECO:0000256" key="16">
    <source>
        <dbReference type="ARBA" id="ARBA00033235"/>
    </source>
</evidence>
<dbReference type="InterPro" id="IPR008731">
    <property type="entry name" value="PTS_EIN"/>
</dbReference>
<dbReference type="Gene3D" id="1.10.274.10">
    <property type="entry name" value="PtsI, HPr-binding domain"/>
    <property type="match status" value="1"/>
</dbReference>
<protein>
    <recommendedName>
        <fullName evidence="7 17">Phosphoenolpyruvate-protein phosphotransferase</fullName>
        <ecNumber evidence="6 17">2.7.3.9</ecNumber>
    </recommendedName>
    <alternativeName>
        <fullName evidence="16 17">Phosphotransferase system, enzyme I</fullName>
    </alternativeName>
</protein>
<dbReference type="EC" id="2.7.3.9" evidence="6 17"/>
<keyword evidence="22" id="KW-1185">Reference proteome</keyword>
<dbReference type="SUPFAM" id="SSF51621">
    <property type="entry name" value="Phosphoenolpyruvate/pyruvate domain"/>
    <property type="match status" value="1"/>
</dbReference>
<evidence type="ECO:0000313" key="22">
    <source>
        <dbReference type="Proteomes" id="UP001519343"/>
    </source>
</evidence>
<comment type="catalytic activity">
    <reaction evidence="1 17">
        <text>L-histidyl-[protein] + phosphoenolpyruvate = N(pros)-phospho-L-histidyl-[protein] + pyruvate</text>
        <dbReference type="Rhea" id="RHEA:23880"/>
        <dbReference type="Rhea" id="RHEA-COMP:9745"/>
        <dbReference type="Rhea" id="RHEA-COMP:9746"/>
        <dbReference type="ChEBI" id="CHEBI:15361"/>
        <dbReference type="ChEBI" id="CHEBI:29979"/>
        <dbReference type="ChEBI" id="CHEBI:58702"/>
        <dbReference type="ChEBI" id="CHEBI:64837"/>
        <dbReference type="EC" id="2.7.3.9"/>
    </reaction>
</comment>
<dbReference type="InterPro" id="IPR040442">
    <property type="entry name" value="Pyrv_kinase-like_dom_sf"/>
</dbReference>
<keyword evidence="13 17" id="KW-0479">Metal-binding</keyword>
<evidence type="ECO:0000259" key="18">
    <source>
        <dbReference type="Pfam" id="PF00391"/>
    </source>
</evidence>
<dbReference type="InterPro" id="IPR024692">
    <property type="entry name" value="PTS_EI"/>
</dbReference>
<name>A0ABS4GWS7_9BACL</name>
<feature type="domain" description="PEP-utilising enzyme mobile" evidence="18">
    <location>
        <begin position="156"/>
        <end position="226"/>
    </location>
</feature>
<evidence type="ECO:0000256" key="13">
    <source>
        <dbReference type="ARBA" id="ARBA00022723"/>
    </source>
</evidence>
<evidence type="ECO:0000256" key="11">
    <source>
        <dbReference type="ARBA" id="ARBA00022679"/>
    </source>
</evidence>
<dbReference type="Gene3D" id="3.50.30.10">
    <property type="entry name" value="Phosphohistidine domain"/>
    <property type="match status" value="1"/>
</dbReference>
<accession>A0ABS4GWS7</accession>